<dbReference type="AlphaFoldDB" id="L0F5G3"/>
<dbReference type="PANTHER" id="PTHR38095">
    <property type="entry name" value="ANAEROBIC DIMETHYL SULFOXIDE REDUCTASE CHAIN YNFH"/>
    <property type="match status" value="1"/>
</dbReference>
<dbReference type="GO" id="GO:0009389">
    <property type="term" value="F:dimethyl sulfoxide reductase activity"/>
    <property type="evidence" value="ECO:0007669"/>
    <property type="project" value="TreeGrafter"/>
</dbReference>
<dbReference type="STRING" id="871963.Desdi_0758"/>
<dbReference type="RefSeq" id="WP_015261286.1">
    <property type="nucleotide sequence ID" value="NC_019903.1"/>
</dbReference>
<feature type="transmembrane region" description="Helical" evidence="1">
    <location>
        <begin position="183"/>
        <end position="204"/>
    </location>
</feature>
<keyword evidence="1" id="KW-0812">Transmembrane</keyword>
<dbReference type="EMBL" id="CP003344">
    <property type="protein sequence ID" value="AGA68285.1"/>
    <property type="molecule type" value="Genomic_DNA"/>
</dbReference>
<feature type="transmembrane region" description="Helical" evidence="1">
    <location>
        <begin position="44"/>
        <end position="64"/>
    </location>
</feature>
<evidence type="ECO:0000256" key="1">
    <source>
        <dbReference type="SAM" id="Phobius"/>
    </source>
</evidence>
<feature type="transmembrane region" description="Helical" evidence="1">
    <location>
        <begin position="252"/>
        <end position="274"/>
    </location>
</feature>
<dbReference type="eggNOG" id="COG3302">
    <property type="taxonomic scope" value="Bacteria"/>
</dbReference>
<accession>L0F5G3</accession>
<feature type="transmembrane region" description="Helical" evidence="1">
    <location>
        <begin position="150"/>
        <end position="171"/>
    </location>
</feature>
<dbReference type="PANTHER" id="PTHR38095:SF1">
    <property type="entry name" value="ANAEROBIC DIMETHYL SULFOXIDE REDUCTASE CHAIN YNFH"/>
    <property type="match status" value="1"/>
</dbReference>
<keyword evidence="1" id="KW-1133">Transmembrane helix</keyword>
<dbReference type="InterPro" id="IPR007059">
    <property type="entry name" value="DmsC"/>
</dbReference>
<sequence>MDTWEFPLVLFTVLGQWAIGLALMITLIEYISPAKGNQASLKQLRIGGMAVLPLVALGLIFSVFHLGQPLSAVKALMNLGTSMLSMEILFFSIVGVLALIYSIMWWKTPENPLRKAVGAVLSVVGLAAIVVTSKVYTLPARMAWDSWQTTAAFILTAILLGAVSVAFLLNKVEDEASQKAKKVMGWSIIGSVVLIVAVLAFFAGTYGTSVEQSAAVAATFSSGFFIARMVLGILLPVAFAAVFITGSKKKSYPAIAGVTLVGVILGEVAGRILFYSSVMGQYPWF</sequence>
<gene>
    <name evidence="2" type="ordered locus">Desdi_0758</name>
</gene>
<proteinExistence type="predicted"/>
<name>L0F5G3_DESDL</name>
<dbReference type="HOGENOM" id="CLU_064909_1_1_9"/>
<dbReference type="GO" id="GO:0005886">
    <property type="term" value="C:plasma membrane"/>
    <property type="evidence" value="ECO:0007669"/>
    <property type="project" value="TreeGrafter"/>
</dbReference>
<dbReference type="Pfam" id="PF04976">
    <property type="entry name" value="DmsC"/>
    <property type="match status" value="1"/>
</dbReference>
<keyword evidence="3" id="KW-1185">Reference proteome</keyword>
<feature type="transmembrane region" description="Helical" evidence="1">
    <location>
        <begin position="224"/>
        <end position="245"/>
    </location>
</feature>
<keyword evidence="1" id="KW-0472">Membrane</keyword>
<organism evidence="2 3">
    <name type="scientific">Desulfitobacterium dichloroeliminans (strain LMG P-21439 / DCA1)</name>
    <dbReference type="NCBI Taxonomy" id="871963"/>
    <lineage>
        <taxon>Bacteria</taxon>
        <taxon>Bacillati</taxon>
        <taxon>Bacillota</taxon>
        <taxon>Clostridia</taxon>
        <taxon>Eubacteriales</taxon>
        <taxon>Desulfitobacteriaceae</taxon>
        <taxon>Desulfitobacterium</taxon>
    </lineage>
</organism>
<feature type="transmembrane region" description="Helical" evidence="1">
    <location>
        <begin position="6"/>
        <end position="32"/>
    </location>
</feature>
<dbReference type="OrthoDB" id="4394845at2"/>
<dbReference type="GO" id="GO:0019645">
    <property type="term" value="P:anaerobic electron transport chain"/>
    <property type="evidence" value="ECO:0007669"/>
    <property type="project" value="InterPro"/>
</dbReference>
<feature type="transmembrane region" description="Helical" evidence="1">
    <location>
        <begin position="116"/>
        <end position="138"/>
    </location>
</feature>
<evidence type="ECO:0000313" key="3">
    <source>
        <dbReference type="Proteomes" id="UP000010797"/>
    </source>
</evidence>
<dbReference type="Proteomes" id="UP000010797">
    <property type="component" value="Chromosome"/>
</dbReference>
<reference evidence="3" key="1">
    <citation type="submission" date="2012-02" db="EMBL/GenBank/DDBJ databases">
        <title>Complete sequence of Desulfitobacterium dichloroeliminans LMG P-21439.</title>
        <authorList>
            <person name="Lucas S."/>
            <person name="Han J."/>
            <person name="Lapidus A."/>
            <person name="Cheng J.-F."/>
            <person name="Goodwin L."/>
            <person name="Pitluck S."/>
            <person name="Peters L."/>
            <person name="Ovchinnikova G."/>
            <person name="Teshima H."/>
            <person name="Detter J.C."/>
            <person name="Han C."/>
            <person name="Tapia R."/>
            <person name="Land M."/>
            <person name="Hauser L."/>
            <person name="Kyrpides N."/>
            <person name="Ivanova N."/>
            <person name="Pagani I."/>
            <person name="Kruse T."/>
            <person name="de Vos W.M."/>
            <person name="Boon N."/>
            <person name="Smidt H."/>
            <person name="Woyke T."/>
        </authorList>
    </citation>
    <scope>NUCLEOTIDE SEQUENCE [LARGE SCALE GENOMIC DNA]</scope>
    <source>
        <strain evidence="3">LMG P-21439 / DCA1</strain>
    </source>
</reference>
<feature type="transmembrane region" description="Helical" evidence="1">
    <location>
        <begin position="84"/>
        <end position="104"/>
    </location>
</feature>
<evidence type="ECO:0000313" key="2">
    <source>
        <dbReference type="EMBL" id="AGA68285.1"/>
    </source>
</evidence>
<dbReference type="GO" id="GO:0009390">
    <property type="term" value="C:dimethyl sulfoxide reductase complex"/>
    <property type="evidence" value="ECO:0007669"/>
    <property type="project" value="TreeGrafter"/>
</dbReference>
<protein>
    <submittedName>
        <fullName evidence="2">DMSO reductase anchor subunit</fullName>
    </submittedName>
</protein>
<dbReference type="KEGG" id="ddl:Desdi_0758"/>